<dbReference type="Gene3D" id="2.60.120.200">
    <property type="match status" value="1"/>
</dbReference>
<keyword evidence="2" id="KW-1185">Reference proteome</keyword>
<organism evidence="1 2">
    <name type="scientific">Micromonospora profundi</name>
    <dbReference type="NCBI Taxonomy" id="1420889"/>
    <lineage>
        <taxon>Bacteria</taxon>
        <taxon>Bacillati</taxon>
        <taxon>Actinomycetota</taxon>
        <taxon>Actinomycetes</taxon>
        <taxon>Micromonosporales</taxon>
        <taxon>Micromonosporaceae</taxon>
        <taxon>Micromonospora</taxon>
    </lineage>
</organism>
<sequence>MADRLTVPGMPSLLTPSSAGLWRIDESAGAVTVSAEPRTDIFIDPSGDGVEAGGGPAPVLNAATLLGDLPPVGDFQFSARVTVEFASTFDAGVLLLWRDERCWGKLCFEFSPEAEPMIVSVICRGVADDANAFVVPDRTVWLRVSRIGRVYAYHASVDGTTWQLIRVFGFDGDPSGDRIGFAGQSPTGEGCSATFDQISFRPERLADLRDGS</sequence>
<dbReference type="PANTHER" id="PTHR35332:SF2">
    <property type="entry name" value="REGULATION OF ENOLASE PROTEIN 1"/>
    <property type="match status" value="1"/>
</dbReference>
<name>A0AAJ6L691_9ACTN</name>
<dbReference type="PANTHER" id="PTHR35332">
    <property type="entry name" value="REGULATION OF ENOLASE PROTEIN 1"/>
    <property type="match status" value="1"/>
</dbReference>
<gene>
    <name evidence="1" type="ORF">Q3V37_08195</name>
</gene>
<dbReference type="EMBL" id="CP130472">
    <property type="protein sequence ID" value="WLS47203.1"/>
    <property type="molecule type" value="Genomic_DNA"/>
</dbReference>
<dbReference type="RefSeq" id="WP_306273236.1">
    <property type="nucleotide sequence ID" value="NZ_CP130472.1"/>
</dbReference>
<proteinExistence type="predicted"/>
<reference evidence="1 2" key="1">
    <citation type="submission" date="2023-07" db="EMBL/GenBank/DDBJ databases">
        <title>Micromonospora profundi TRM 95458 converts glycerol to a new osmotic compound.</title>
        <authorList>
            <person name="Lu D."/>
        </authorList>
    </citation>
    <scope>NUCLEOTIDE SEQUENCE [LARGE SCALE GENOMIC DNA]</scope>
    <source>
        <strain evidence="1 2">TRM95458</strain>
    </source>
</reference>
<evidence type="ECO:0000313" key="2">
    <source>
        <dbReference type="Proteomes" id="UP001235874"/>
    </source>
</evidence>
<dbReference type="Proteomes" id="UP001235874">
    <property type="component" value="Chromosome"/>
</dbReference>
<dbReference type="SUPFAM" id="SSF49899">
    <property type="entry name" value="Concanavalin A-like lectins/glucanases"/>
    <property type="match status" value="1"/>
</dbReference>
<dbReference type="InterPro" id="IPR013320">
    <property type="entry name" value="ConA-like_dom_sf"/>
</dbReference>
<accession>A0AAJ6L691</accession>
<dbReference type="InterPro" id="IPR009784">
    <property type="entry name" value="DUF1349"/>
</dbReference>
<dbReference type="KEGG" id="mprn:Q3V37_08195"/>
<dbReference type="Pfam" id="PF07081">
    <property type="entry name" value="DUF1349"/>
    <property type="match status" value="1"/>
</dbReference>
<evidence type="ECO:0000313" key="1">
    <source>
        <dbReference type="EMBL" id="WLS47203.1"/>
    </source>
</evidence>
<dbReference type="AlphaFoldDB" id="A0AAJ6L691"/>
<protein>
    <submittedName>
        <fullName evidence="1">DUF1349 domain-containing protein</fullName>
    </submittedName>
</protein>